<dbReference type="AlphaFoldDB" id="A0AAN9S0U9"/>
<comment type="similarity">
    <text evidence="1 4">Belongs to the Nudix hydrolase family.</text>
</comment>
<dbReference type="Pfam" id="PF18290">
    <property type="entry name" value="Nudix_hydro"/>
    <property type="match status" value="1"/>
</dbReference>
<dbReference type="SUPFAM" id="SSF55811">
    <property type="entry name" value="Nudix"/>
    <property type="match status" value="1"/>
</dbReference>
<dbReference type="GO" id="GO:0047631">
    <property type="term" value="F:ADP-ribose diphosphatase activity"/>
    <property type="evidence" value="ECO:0007669"/>
    <property type="project" value="TreeGrafter"/>
</dbReference>
<dbReference type="Gene3D" id="3.40.630.30">
    <property type="match status" value="1"/>
</dbReference>
<dbReference type="InterPro" id="IPR040618">
    <property type="entry name" value="Pre-Nudix"/>
</dbReference>
<evidence type="ECO:0000256" key="3">
    <source>
        <dbReference type="ARBA" id="ARBA00022801"/>
    </source>
</evidence>
<keyword evidence="2" id="KW-0479">Metal-binding</keyword>
<dbReference type="InterPro" id="IPR003293">
    <property type="entry name" value="Nudix_hydrolase6-like"/>
</dbReference>
<dbReference type="EMBL" id="JAYMYS010000007">
    <property type="protein sequence ID" value="KAK7387175.1"/>
    <property type="molecule type" value="Genomic_DNA"/>
</dbReference>
<dbReference type="Proteomes" id="UP001386955">
    <property type="component" value="Unassembled WGS sequence"/>
</dbReference>
<organism evidence="6 7">
    <name type="scientific">Psophocarpus tetragonolobus</name>
    <name type="common">Winged bean</name>
    <name type="synonym">Dolichos tetragonolobus</name>
    <dbReference type="NCBI Taxonomy" id="3891"/>
    <lineage>
        <taxon>Eukaryota</taxon>
        <taxon>Viridiplantae</taxon>
        <taxon>Streptophyta</taxon>
        <taxon>Embryophyta</taxon>
        <taxon>Tracheophyta</taxon>
        <taxon>Spermatophyta</taxon>
        <taxon>Magnoliopsida</taxon>
        <taxon>eudicotyledons</taxon>
        <taxon>Gunneridae</taxon>
        <taxon>Pentapetalae</taxon>
        <taxon>rosids</taxon>
        <taxon>fabids</taxon>
        <taxon>Fabales</taxon>
        <taxon>Fabaceae</taxon>
        <taxon>Papilionoideae</taxon>
        <taxon>50 kb inversion clade</taxon>
        <taxon>NPAAA clade</taxon>
        <taxon>indigoferoid/millettioid clade</taxon>
        <taxon>Phaseoleae</taxon>
        <taxon>Psophocarpus</taxon>
    </lineage>
</organism>
<dbReference type="InterPro" id="IPR000086">
    <property type="entry name" value="NUDIX_hydrolase_dom"/>
</dbReference>
<name>A0AAN9S0U9_PSOTE</name>
<proteinExistence type="inferred from homology"/>
<reference evidence="6 7" key="1">
    <citation type="submission" date="2024-01" db="EMBL/GenBank/DDBJ databases">
        <title>The genomes of 5 underutilized Papilionoideae crops provide insights into root nodulation and disease resistanc.</title>
        <authorList>
            <person name="Jiang F."/>
        </authorList>
    </citation>
    <scope>NUCLEOTIDE SEQUENCE [LARGE SCALE GENOMIC DNA]</scope>
    <source>
        <strain evidence="6">DUOXIRENSHENG_FW03</strain>
        <tissue evidence="6">Leaves</tissue>
    </source>
</reference>
<dbReference type="InterPro" id="IPR015797">
    <property type="entry name" value="NUDIX_hydrolase-like_dom_sf"/>
</dbReference>
<dbReference type="InterPro" id="IPR020084">
    <property type="entry name" value="NUDIX_hydrolase_CS"/>
</dbReference>
<feature type="domain" description="Nudix hydrolase" evidence="5">
    <location>
        <begin position="229"/>
        <end position="361"/>
    </location>
</feature>
<sequence>MGLLRAANNELKAWQSHSSQRGAVEPRHHALMKLRLSMLVINCNLLTCNSPSSSLSHCWLAVSGYLWNLFLSGHLGFDVCCAPTKSFPIKLLVKSPVQLYKFVNPIQLYNVQPMAVSASPAPLLGDRLCENGFECVKILPAINDAHGGVIVDLKEPMDSEVFATLLRSSLLHWKQQRKDGVWIKLPIQLVNLVETAVKEGFWYHHAEPNYLMLVYWIPKIGCTIPPNASHCVGVGAIVLNDKKEVLVVQEKRGGFHGIGVWKIPTGVVDAGEEIFEAAIREVKEETGIDTAFVEVLAFGHTHNSFFGKSDLSFICMLRPLSFDIKKQELEIEAAQWMPFEEFSDQPFNQMHEPFKYMIELCMAKVENVYNGFSPRPVSSYFVEELNYLYFNSHAQDKSS</sequence>
<gene>
    <name evidence="6" type="ORF">VNO78_27741</name>
</gene>
<dbReference type="Pfam" id="PF00293">
    <property type="entry name" value="NUDIX"/>
    <property type="match status" value="1"/>
</dbReference>
<evidence type="ECO:0000313" key="6">
    <source>
        <dbReference type="EMBL" id="KAK7387175.1"/>
    </source>
</evidence>
<dbReference type="PROSITE" id="PS51462">
    <property type="entry name" value="NUDIX"/>
    <property type="match status" value="1"/>
</dbReference>
<dbReference type="GO" id="GO:0035529">
    <property type="term" value="F:NADH pyrophosphatase activity"/>
    <property type="evidence" value="ECO:0007669"/>
    <property type="project" value="TreeGrafter"/>
</dbReference>
<dbReference type="GO" id="GO:0046872">
    <property type="term" value="F:metal ion binding"/>
    <property type="evidence" value="ECO:0007669"/>
    <property type="project" value="UniProtKB-KW"/>
</dbReference>
<dbReference type="Gene3D" id="3.90.79.10">
    <property type="entry name" value="Nucleoside Triphosphate Pyrophosphohydrolase"/>
    <property type="match status" value="1"/>
</dbReference>
<accession>A0AAN9S0U9</accession>
<dbReference type="FunFam" id="3.40.630.30:FF:000016">
    <property type="entry name" value="nudix hydrolase 2"/>
    <property type="match status" value="1"/>
</dbReference>
<dbReference type="PRINTS" id="PR01356">
    <property type="entry name" value="GFGPROTEIN"/>
</dbReference>
<keyword evidence="7" id="KW-1185">Reference proteome</keyword>
<dbReference type="PROSITE" id="PS00893">
    <property type="entry name" value="NUDIX_BOX"/>
    <property type="match status" value="1"/>
</dbReference>
<evidence type="ECO:0000256" key="4">
    <source>
        <dbReference type="RuleBase" id="RU003476"/>
    </source>
</evidence>
<dbReference type="PANTHER" id="PTHR13994">
    <property type="entry name" value="NUDIX HYDROLASE RELATED"/>
    <property type="match status" value="1"/>
</dbReference>
<evidence type="ECO:0000256" key="2">
    <source>
        <dbReference type="ARBA" id="ARBA00022723"/>
    </source>
</evidence>
<dbReference type="GO" id="GO:0051287">
    <property type="term" value="F:NAD binding"/>
    <property type="evidence" value="ECO:0007669"/>
    <property type="project" value="TreeGrafter"/>
</dbReference>
<evidence type="ECO:0000259" key="5">
    <source>
        <dbReference type="PROSITE" id="PS51462"/>
    </source>
</evidence>
<evidence type="ECO:0000256" key="1">
    <source>
        <dbReference type="ARBA" id="ARBA00005582"/>
    </source>
</evidence>
<dbReference type="InterPro" id="IPR020476">
    <property type="entry name" value="Nudix_hydrolase"/>
</dbReference>
<dbReference type="PRINTS" id="PR00502">
    <property type="entry name" value="NUDIXFAMILY"/>
</dbReference>
<comment type="caution">
    <text evidence="6">The sequence shown here is derived from an EMBL/GenBank/DDBJ whole genome shotgun (WGS) entry which is preliminary data.</text>
</comment>
<evidence type="ECO:0000313" key="7">
    <source>
        <dbReference type="Proteomes" id="UP001386955"/>
    </source>
</evidence>
<dbReference type="PANTHER" id="PTHR13994:SF30">
    <property type="entry name" value="NUDIX HYDROLASE 10"/>
    <property type="match status" value="1"/>
</dbReference>
<dbReference type="CDD" id="cd04670">
    <property type="entry name" value="NUDIX_ASFGF2_Nudt6"/>
    <property type="match status" value="1"/>
</dbReference>
<protein>
    <recommendedName>
        <fullName evidence="5">Nudix hydrolase domain-containing protein</fullName>
    </recommendedName>
</protein>
<keyword evidence="3 4" id="KW-0378">Hydrolase</keyword>
<dbReference type="FunFam" id="3.90.79.10:FF:000015">
    <property type="entry name" value="Nudix hydrolase 8"/>
    <property type="match status" value="1"/>
</dbReference>